<dbReference type="PANTHER" id="PTHR33542:SF5">
    <property type="entry name" value="FERROCHELATASE CHE1"/>
    <property type="match status" value="1"/>
</dbReference>
<dbReference type="PANTHER" id="PTHR33542">
    <property type="entry name" value="SIROHYDROCHLORIN FERROCHELATASE, CHLOROPLASTIC"/>
    <property type="match status" value="1"/>
</dbReference>
<dbReference type="RefSeq" id="WP_285619682.1">
    <property type="nucleotide sequence ID" value="NZ_BSTJ01000002.1"/>
</dbReference>
<dbReference type="Pfam" id="PF01903">
    <property type="entry name" value="CbiX"/>
    <property type="match status" value="2"/>
</dbReference>
<dbReference type="Proteomes" id="UP001165135">
    <property type="component" value="Unassembled WGS sequence"/>
</dbReference>
<evidence type="ECO:0000256" key="2">
    <source>
        <dbReference type="ARBA" id="ARBA00023239"/>
    </source>
</evidence>
<dbReference type="SUPFAM" id="SSF53800">
    <property type="entry name" value="Chelatase"/>
    <property type="match status" value="1"/>
</dbReference>
<evidence type="ECO:0000313" key="3">
    <source>
        <dbReference type="EMBL" id="GLY74028.1"/>
    </source>
</evidence>
<proteinExistence type="predicted"/>
<evidence type="ECO:0008006" key="5">
    <source>
        <dbReference type="Google" id="ProtNLM"/>
    </source>
</evidence>
<keyword evidence="2" id="KW-0456">Lyase</keyword>
<organism evidence="3 4">
    <name type="scientific">Actinoallomurus iriomotensis</name>
    <dbReference type="NCBI Taxonomy" id="478107"/>
    <lineage>
        <taxon>Bacteria</taxon>
        <taxon>Bacillati</taxon>
        <taxon>Actinomycetota</taxon>
        <taxon>Actinomycetes</taxon>
        <taxon>Streptosporangiales</taxon>
        <taxon>Thermomonosporaceae</taxon>
        <taxon>Actinoallomurus</taxon>
    </lineage>
</organism>
<evidence type="ECO:0000256" key="1">
    <source>
        <dbReference type="ARBA" id="ARBA00022723"/>
    </source>
</evidence>
<reference evidence="3" key="1">
    <citation type="submission" date="2023-03" db="EMBL/GenBank/DDBJ databases">
        <title>Actinoallomurus iriomotensis NBRC 103681.</title>
        <authorList>
            <person name="Ichikawa N."/>
            <person name="Sato H."/>
            <person name="Tonouchi N."/>
        </authorList>
    </citation>
    <scope>NUCLEOTIDE SEQUENCE</scope>
    <source>
        <strain evidence="3">NBRC 103681</strain>
    </source>
</reference>
<dbReference type="Gene3D" id="3.40.50.1400">
    <property type="match status" value="2"/>
</dbReference>
<dbReference type="InterPro" id="IPR050963">
    <property type="entry name" value="Sirohydro_Cobaltochel/CbiX"/>
</dbReference>
<protein>
    <recommendedName>
        <fullName evidence="5">Sirohydrochlorin cobaltochelatase</fullName>
    </recommendedName>
</protein>
<dbReference type="GO" id="GO:0016829">
    <property type="term" value="F:lyase activity"/>
    <property type="evidence" value="ECO:0007669"/>
    <property type="project" value="UniProtKB-KW"/>
</dbReference>
<dbReference type="InterPro" id="IPR002762">
    <property type="entry name" value="CbiX-like"/>
</dbReference>
<dbReference type="GO" id="GO:0046872">
    <property type="term" value="F:metal ion binding"/>
    <property type="evidence" value="ECO:0007669"/>
    <property type="project" value="UniProtKB-KW"/>
</dbReference>
<gene>
    <name evidence="3" type="ORF">Airi01_022950</name>
</gene>
<evidence type="ECO:0000313" key="4">
    <source>
        <dbReference type="Proteomes" id="UP001165135"/>
    </source>
</evidence>
<dbReference type="AlphaFoldDB" id="A0A9W6RDY4"/>
<dbReference type="EMBL" id="BSTJ01000002">
    <property type="protein sequence ID" value="GLY74028.1"/>
    <property type="molecule type" value="Genomic_DNA"/>
</dbReference>
<accession>A0A9W6RDY4</accession>
<dbReference type="CDD" id="cd03416">
    <property type="entry name" value="CbiX_SirB_N"/>
    <property type="match status" value="1"/>
</dbReference>
<sequence length="237" mass="24504">MSATPVLLAVGHGTRDPAGVATIRALLDRVRARRPWLHVAECFAEICAPSLEDAVAGLTGPAVAVPLMLGRGYHSLVDIPGRTGPGAVVTRPLGPHALLARALVDRLRATPPADAVVLGAAGTSDPSGVADVRAAARMLGRYLGRPVAHGFAASAEPSLPEVVGTLRRRGARRVVVASYLLAPGFFHRRILDCGANAVSPPIGVHDALAALILRRYDEAAAAYGRAGEAPQKAISRA</sequence>
<comment type="caution">
    <text evidence="3">The sequence shown here is derived from an EMBL/GenBank/DDBJ whole genome shotgun (WGS) entry which is preliminary data.</text>
</comment>
<keyword evidence="1" id="KW-0479">Metal-binding</keyword>
<name>A0A9W6RDY4_9ACTN</name>